<dbReference type="EMBL" id="MU253917">
    <property type="protein sequence ID" value="KAG9244276.1"/>
    <property type="molecule type" value="Genomic_DNA"/>
</dbReference>
<keyword evidence="2" id="KW-0624">Polysaccharide degradation</keyword>
<reference evidence="4" key="1">
    <citation type="journal article" date="2021" name="IMA Fungus">
        <title>Genomic characterization of three marine fungi, including Emericellopsis atlantica sp. nov. with signatures of a generalist lifestyle and marine biomass degradation.</title>
        <authorList>
            <person name="Hagestad O.C."/>
            <person name="Hou L."/>
            <person name="Andersen J.H."/>
            <person name="Hansen E.H."/>
            <person name="Altermark B."/>
            <person name="Li C."/>
            <person name="Kuhnert E."/>
            <person name="Cox R.J."/>
            <person name="Crous P.W."/>
            <person name="Spatafora J.W."/>
            <person name="Lail K."/>
            <person name="Amirebrahimi M."/>
            <person name="Lipzen A."/>
            <person name="Pangilinan J."/>
            <person name="Andreopoulos W."/>
            <person name="Hayes R.D."/>
            <person name="Ng V."/>
            <person name="Grigoriev I.V."/>
            <person name="Jackson S.A."/>
            <person name="Sutton T.D.S."/>
            <person name="Dobson A.D.W."/>
            <person name="Rama T."/>
        </authorList>
    </citation>
    <scope>NUCLEOTIDE SEQUENCE</scope>
    <source>
        <strain evidence="4">TRa3180A</strain>
    </source>
</reference>
<dbReference type="GO" id="GO:2001070">
    <property type="term" value="F:starch binding"/>
    <property type="evidence" value="ECO:0007669"/>
    <property type="project" value="InterPro"/>
</dbReference>
<keyword evidence="5" id="KW-1185">Reference proteome</keyword>
<comment type="caution">
    <text evidence="4">The sequence shown here is derived from an EMBL/GenBank/DDBJ whole genome shotgun (WGS) entry which is preliminary data.</text>
</comment>
<accession>A0A9P8CGB2</accession>
<evidence type="ECO:0000313" key="5">
    <source>
        <dbReference type="Proteomes" id="UP000887226"/>
    </source>
</evidence>
<dbReference type="InterPro" id="IPR013783">
    <property type="entry name" value="Ig-like_fold"/>
</dbReference>
<name>A0A9P8CGB2_9HELO</name>
<sequence length="293" mass="31958">MLVPRFYFDKVTEPKVLGHGYLTIPSSRARLGDEANLDICPECTILAPSKPVASLPDLIAAQVVRSGPCGYNARISIDHNQPSVNWRNLPLATYPAGNFIEVQWCLDHSVDNGETLSYRICRDQDLVNKFLDVSYLPTDAEKRAAEDCFLAGTLNCTDVSGQICDYNDNCTSDQSCYKDDYIDNSALGACYTSISGGYTVTKKIKIPDYVYAYTLTTPVAIVLNDVVTTTVEQTTELVGSIAELGNCDKNAAPALSAAQYTSANHLWTLTYTIIASSGVNLGERSQSLLHCTH</sequence>
<organism evidence="4 5">
    <name type="scientific">Calycina marina</name>
    <dbReference type="NCBI Taxonomy" id="1763456"/>
    <lineage>
        <taxon>Eukaryota</taxon>
        <taxon>Fungi</taxon>
        <taxon>Dikarya</taxon>
        <taxon>Ascomycota</taxon>
        <taxon>Pezizomycotina</taxon>
        <taxon>Leotiomycetes</taxon>
        <taxon>Helotiales</taxon>
        <taxon>Pezizellaceae</taxon>
        <taxon>Calycina</taxon>
    </lineage>
</organism>
<dbReference type="InterPro" id="IPR013784">
    <property type="entry name" value="Carb-bd-like_fold"/>
</dbReference>
<evidence type="ECO:0000259" key="3">
    <source>
        <dbReference type="Pfam" id="PF00686"/>
    </source>
</evidence>
<feature type="domain" description="CBM20" evidence="3">
    <location>
        <begin position="219"/>
        <end position="275"/>
    </location>
</feature>
<dbReference type="SUPFAM" id="SSF49452">
    <property type="entry name" value="Starch-binding domain-like"/>
    <property type="match status" value="1"/>
</dbReference>
<protein>
    <submittedName>
        <fullName evidence="4">Starch binding domain-containing protein</fullName>
    </submittedName>
</protein>
<dbReference type="GO" id="GO:0000272">
    <property type="term" value="P:polysaccharide catabolic process"/>
    <property type="evidence" value="ECO:0007669"/>
    <property type="project" value="UniProtKB-KW"/>
</dbReference>
<dbReference type="OrthoDB" id="550577at2759"/>
<dbReference type="Proteomes" id="UP000887226">
    <property type="component" value="Unassembled WGS sequence"/>
</dbReference>
<dbReference type="Pfam" id="PF00686">
    <property type="entry name" value="CBM_20"/>
    <property type="match status" value="1"/>
</dbReference>
<evidence type="ECO:0000256" key="1">
    <source>
        <dbReference type="ARBA" id="ARBA00023277"/>
    </source>
</evidence>
<dbReference type="AlphaFoldDB" id="A0A9P8CGB2"/>
<proteinExistence type="predicted"/>
<gene>
    <name evidence="4" type="ORF">BJ878DRAFT_534675</name>
</gene>
<dbReference type="Gene3D" id="2.60.40.10">
    <property type="entry name" value="Immunoglobulins"/>
    <property type="match status" value="1"/>
</dbReference>
<keyword evidence="1" id="KW-0119">Carbohydrate metabolism</keyword>
<evidence type="ECO:0000313" key="4">
    <source>
        <dbReference type="EMBL" id="KAG9244276.1"/>
    </source>
</evidence>
<evidence type="ECO:0000256" key="2">
    <source>
        <dbReference type="ARBA" id="ARBA00023326"/>
    </source>
</evidence>
<dbReference type="InterPro" id="IPR002044">
    <property type="entry name" value="CBM20"/>
</dbReference>